<sequence length="102" mass="10997">MPPVHGFDLDDAALPASTSLEACDEATTALATERAQQTGTLLGQFATLMAEHSRGVEPELMQTDREYALWQLACAHSIGDPVLKQLAVRLFGMVDRAFEPGP</sequence>
<reference evidence="1 2" key="1">
    <citation type="submission" date="2019-03" db="EMBL/GenBank/DDBJ databases">
        <title>Ramlibacter rhizophilus CCTCC AB2015357, whole genome shotgun sequence.</title>
        <authorList>
            <person name="Zhang X."/>
            <person name="Feng G."/>
            <person name="Zhu H."/>
        </authorList>
    </citation>
    <scope>NUCLEOTIDE SEQUENCE [LARGE SCALE GENOMIC DNA]</scope>
    <source>
        <strain evidence="1 2">CCTCC AB2015357</strain>
    </source>
</reference>
<evidence type="ECO:0000313" key="1">
    <source>
        <dbReference type="EMBL" id="TFZ01378.1"/>
    </source>
</evidence>
<keyword evidence="2" id="KW-1185">Reference proteome</keyword>
<dbReference type="OrthoDB" id="8908742at2"/>
<protein>
    <submittedName>
        <fullName evidence="1">Uncharacterized protein</fullName>
    </submittedName>
</protein>
<dbReference type="RefSeq" id="WP_135284676.1">
    <property type="nucleotide sequence ID" value="NZ_SMLL01000003.1"/>
</dbReference>
<gene>
    <name evidence="1" type="ORF">EZ242_08340</name>
</gene>
<dbReference type="AlphaFoldDB" id="A0A4Z0BSZ8"/>
<dbReference type="EMBL" id="SMLL01000003">
    <property type="protein sequence ID" value="TFZ01378.1"/>
    <property type="molecule type" value="Genomic_DNA"/>
</dbReference>
<comment type="caution">
    <text evidence="1">The sequence shown here is derived from an EMBL/GenBank/DDBJ whole genome shotgun (WGS) entry which is preliminary data.</text>
</comment>
<proteinExistence type="predicted"/>
<organism evidence="1 2">
    <name type="scientific">Ramlibacter rhizophilus</name>
    <dbReference type="NCBI Taxonomy" id="1781167"/>
    <lineage>
        <taxon>Bacteria</taxon>
        <taxon>Pseudomonadati</taxon>
        <taxon>Pseudomonadota</taxon>
        <taxon>Betaproteobacteria</taxon>
        <taxon>Burkholderiales</taxon>
        <taxon>Comamonadaceae</taxon>
        <taxon>Ramlibacter</taxon>
    </lineage>
</organism>
<accession>A0A4Z0BSZ8</accession>
<evidence type="ECO:0000313" key="2">
    <source>
        <dbReference type="Proteomes" id="UP000297564"/>
    </source>
</evidence>
<name>A0A4Z0BSZ8_9BURK</name>
<dbReference type="Proteomes" id="UP000297564">
    <property type="component" value="Unassembled WGS sequence"/>
</dbReference>